<evidence type="ECO:0000259" key="5">
    <source>
        <dbReference type="Pfam" id="PF25390"/>
    </source>
</evidence>
<dbReference type="InterPro" id="IPR051553">
    <property type="entry name" value="Ran_GTPase-activating"/>
</dbReference>
<feature type="repeat" description="RCC1" evidence="3">
    <location>
        <begin position="162"/>
        <end position="245"/>
    </location>
</feature>
<dbReference type="InterPro" id="IPR000408">
    <property type="entry name" value="Reg_chr_condens"/>
</dbReference>
<dbReference type="InterPro" id="IPR058923">
    <property type="entry name" value="RCC1-like_dom"/>
</dbReference>
<keyword evidence="2" id="KW-0677">Repeat</keyword>
<accession>A0A9P4NKA6</accession>
<evidence type="ECO:0000256" key="3">
    <source>
        <dbReference type="PROSITE-ProRule" id="PRU00235"/>
    </source>
</evidence>
<feature type="repeat" description="RCC1" evidence="3">
    <location>
        <begin position="417"/>
        <end position="484"/>
    </location>
</feature>
<dbReference type="OrthoDB" id="61110at2759"/>
<name>A0A9P4NKA6_9PEZI</name>
<protein>
    <submittedName>
        <fullName evidence="6">Ran exchange factor Prp20/Pim1</fullName>
    </submittedName>
</protein>
<feature type="repeat" description="RCC1" evidence="3">
    <location>
        <begin position="360"/>
        <end position="416"/>
    </location>
</feature>
<comment type="caution">
    <text evidence="6">The sequence shown here is derived from an EMBL/GenBank/DDBJ whole genome shotgun (WGS) entry which is preliminary data.</text>
</comment>
<evidence type="ECO:0000256" key="4">
    <source>
        <dbReference type="SAM" id="MobiDB-lite"/>
    </source>
</evidence>
<dbReference type="PROSITE" id="PS00626">
    <property type="entry name" value="RCC1_2"/>
    <property type="match status" value="2"/>
</dbReference>
<sequence length="539" mass="57540">MAPKKTKAAVKKPAATRITTRKPAAVSASKPATKPAAKPAVKPAVKTATKKRASDAIEDNRRAKRPRTDEAEEKPRKTAANTIKPKAVKAPKSKNIINQVPSTRQNVYVFGDGTSGELGFGATKKATDIKRPRLNNNLDAKSVGVIALAVGGMHTVALTEDQKILTWGVNDNGALGRDTTWTGGLRDVSNDNKSDASDSEDEDPGLELNPNESLPTAVLSSAFPVGTVFVQIAAGDSCSFAVTDEGLVYGWGTFRNDQGIFGFTLDDDRKIVKQQNTPMLIKSLKNIVQIECGENHALALDNKGIVYAWGSGQQDQLGRRLVQRHAEVNLLPTPIALPKRGKIVSIAAGPNHSFAVTNDGEVWSWGLNSFAQTGIPYPETVDNDIVTGPTKVTSLKGHIITMMAAGGQHSLALTRDGTTLSFGRMDNFALGLDSSKLPLDDDTVVRKDENGKPRVLFQPTALKDVPTARFISCGTDHNIVITKSGKAYSWGFNESYQCGQGGEESNIKVPTLIGNGALKDQELVWAGCGGQFSVLSSNA</sequence>
<feature type="domain" description="RCC1-like" evidence="5">
    <location>
        <begin position="107"/>
        <end position="535"/>
    </location>
</feature>
<feature type="repeat" description="RCC1" evidence="3">
    <location>
        <begin position="246"/>
        <end position="303"/>
    </location>
</feature>
<dbReference type="InterPro" id="IPR009091">
    <property type="entry name" value="RCC1/BLIP-II"/>
</dbReference>
<proteinExistence type="predicted"/>
<dbReference type="PANTHER" id="PTHR45982">
    <property type="entry name" value="REGULATOR OF CHROMOSOME CONDENSATION"/>
    <property type="match status" value="1"/>
</dbReference>
<organism evidence="6 7">
    <name type="scientific">Tothia fuscella</name>
    <dbReference type="NCBI Taxonomy" id="1048955"/>
    <lineage>
        <taxon>Eukaryota</taxon>
        <taxon>Fungi</taxon>
        <taxon>Dikarya</taxon>
        <taxon>Ascomycota</taxon>
        <taxon>Pezizomycotina</taxon>
        <taxon>Dothideomycetes</taxon>
        <taxon>Pleosporomycetidae</taxon>
        <taxon>Venturiales</taxon>
        <taxon>Cylindrosympodiaceae</taxon>
        <taxon>Tothia</taxon>
    </lineage>
</organism>
<dbReference type="Proteomes" id="UP000800235">
    <property type="component" value="Unassembled WGS sequence"/>
</dbReference>
<feature type="compositionally biased region" description="Basic and acidic residues" evidence="4">
    <location>
        <begin position="52"/>
        <end position="76"/>
    </location>
</feature>
<dbReference type="EMBL" id="MU007072">
    <property type="protein sequence ID" value="KAF2424902.1"/>
    <property type="molecule type" value="Genomic_DNA"/>
</dbReference>
<dbReference type="PRINTS" id="PR00633">
    <property type="entry name" value="RCCNDNSATION"/>
</dbReference>
<feature type="repeat" description="RCC1" evidence="3">
    <location>
        <begin position="105"/>
        <end position="161"/>
    </location>
</feature>
<dbReference type="SUPFAM" id="SSF50985">
    <property type="entry name" value="RCC1/BLIP-II"/>
    <property type="match status" value="1"/>
</dbReference>
<evidence type="ECO:0000256" key="2">
    <source>
        <dbReference type="ARBA" id="ARBA00022737"/>
    </source>
</evidence>
<dbReference type="PANTHER" id="PTHR45982:SF1">
    <property type="entry name" value="REGULATOR OF CHROMOSOME CONDENSATION"/>
    <property type="match status" value="1"/>
</dbReference>
<evidence type="ECO:0000313" key="6">
    <source>
        <dbReference type="EMBL" id="KAF2424902.1"/>
    </source>
</evidence>
<keyword evidence="1" id="KW-0344">Guanine-nucleotide releasing factor</keyword>
<dbReference type="Gene3D" id="2.130.10.30">
    <property type="entry name" value="Regulator of chromosome condensation 1/beta-lactamase-inhibitor protein II"/>
    <property type="match status" value="1"/>
</dbReference>
<feature type="repeat" description="RCC1" evidence="3">
    <location>
        <begin position="304"/>
        <end position="359"/>
    </location>
</feature>
<feature type="compositionally biased region" description="Basic residues" evidence="4">
    <location>
        <begin position="1"/>
        <end position="10"/>
    </location>
</feature>
<dbReference type="Pfam" id="PF25390">
    <property type="entry name" value="WD40_RLD"/>
    <property type="match status" value="1"/>
</dbReference>
<evidence type="ECO:0000256" key="1">
    <source>
        <dbReference type="ARBA" id="ARBA00022658"/>
    </source>
</evidence>
<dbReference type="AlphaFoldDB" id="A0A9P4NKA6"/>
<feature type="region of interest" description="Disordered" evidence="4">
    <location>
        <begin position="1"/>
        <end position="80"/>
    </location>
</feature>
<reference evidence="6" key="1">
    <citation type="journal article" date="2020" name="Stud. Mycol.">
        <title>101 Dothideomycetes genomes: a test case for predicting lifestyles and emergence of pathogens.</title>
        <authorList>
            <person name="Haridas S."/>
            <person name="Albert R."/>
            <person name="Binder M."/>
            <person name="Bloem J."/>
            <person name="Labutti K."/>
            <person name="Salamov A."/>
            <person name="Andreopoulos B."/>
            <person name="Baker S."/>
            <person name="Barry K."/>
            <person name="Bills G."/>
            <person name="Bluhm B."/>
            <person name="Cannon C."/>
            <person name="Castanera R."/>
            <person name="Culley D."/>
            <person name="Daum C."/>
            <person name="Ezra D."/>
            <person name="Gonzalez J."/>
            <person name="Henrissat B."/>
            <person name="Kuo A."/>
            <person name="Liang C."/>
            <person name="Lipzen A."/>
            <person name="Lutzoni F."/>
            <person name="Magnuson J."/>
            <person name="Mondo S."/>
            <person name="Nolan M."/>
            <person name="Ohm R."/>
            <person name="Pangilinan J."/>
            <person name="Park H.-J."/>
            <person name="Ramirez L."/>
            <person name="Alfaro M."/>
            <person name="Sun H."/>
            <person name="Tritt A."/>
            <person name="Yoshinaga Y."/>
            <person name="Zwiers L.-H."/>
            <person name="Turgeon B."/>
            <person name="Goodwin S."/>
            <person name="Spatafora J."/>
            <person name="Crous P."/>
            <person name="Grigoriev I."/>
        </authorList>
    </citation>
    <scope>NUCLEOTIDE SEQUENCE</scope>
    <source>
        <strain evidence="6">CBS 130266</strain>
    </source>
</reference>
<feature type="region of interest" description="Disordered" evidence="4">
    <location>
        <begin position="179"/>
        <end position="211"/>
    </location>
</feature>
<gene>
    <name evidence="6" type="ORF">EJ08DRAFT_652224</name>
</gene>
<evidence type="ECO:0000313" key="7">
    <source>
        <dbReference type="Proteomes" id="UP000800235"/>
    </source>
</evidence>
<dbReference type="GO" id="GO:0005737">
    <property type="term" value="C:cytoplasm"/>
    <property type="evidence" value="ECO:0007669"/>
    <property type="project" value="TreeGrafter"/>
</dbReference>
<feature type="repeat" description="RCC1" evidence="3">
    <location>
        <begin position="485"/>
        <end position="539"/>
    </location>
</feature>
<dbReference type="GO" id="GO:0005085">
    <property type="term" value="F:guanyl-nucleotide exchange factor activity"/>
    <property type="evidence" value="ECO:0007669"/>
    <property type="project" value="TreeGrafter"/>
</dbReference>
<feature type="compositionally biased region" description="Low complexity" evidence="4">
    <location>
        <begin position="11"/>
        <end position="47"/>
    </location>
</feature>
<dbReference type="PROSITE" id="PS50012">
    <property type="entry name" value="RCC1_3"/>
    <property type="match status" value="7"/>
</dbReference>
<keyword evidence="7" id="KW-1185">Reference proteome</keyword>
<dbReference type="PROSITE" id="PS00625">
    <property type="entry name" value="RCC1_1"/>
    <property type="match status" value="1"/>
</dbReference>